<evidence type="ECO:0000259" key="1">
    <source>
        <dbReference type="PROSITE" id="PS51781"/>
    </source>
</evidence>
<dbReference type="Proteomes" id="UP000199093">
    <property type="component" value="Unassembled WGS sequence"/>
</dbReference>
<evidence type="ECO:0000313" key="3">
    <source>
        <dbReference type="Proteomes" id="UP000199093"/>
    </source>
</evidence>
<dbReference type="RefSeq" id="WP_089852516.1">
    <property type="nucleotide sequence ID" value="NZ_FNEJ01000053.1"/>
</dbReference>
<reference evidence="3" key="1">
    <citation type="submission" date="2016-10" db="EMBL/GenBank/DDBJ databases">
        <authorList>
            <person name="Varghese N."/>
            <person name="Submissions S."/>
        </authorList>
    </citation>
    <scope>NUCLEOTIDE SEQUENCE [LARGE SCALE GENOMIC DNA]</scope>
    <source>
        <strain evidence="3">DSM 26424</strain>
    </source>
</reference>
<sequence length="179" mass="18675">MKSFILLTFALLGAAWFHLSGGSEYQAGTRGLPLPNLLASSYLPPAPQAAAPQKAPQAEMVQLATARAGEPAVQVTKAAAAPADLGVTLAAAPRSAPIIRAEPAVAVEEAPEPVADLRQVTGSRVNMRSGPSTRYAVMAQLGRGHEVQVVADPGDGWVKLRSEGGRIGWMSEDFLRAVN</sequence>
<evidence type="ECO:0000313" key="2">
    <source>
        <dbReference type="EMBL" id="SDJ57839.1"/>
    </source>
</evidence>
<protein>
    <submittedName>
        <fullName evidence="2">SH3 domain-containing protein</fullName>
    </submittedName>
</protein>
<feature type="domain" description="SH3b" evidence="1">
    <location>
        <begin position="115"/>
        <end position="179"/>
    </location>
</feature>
<organism evidence="2 3">
    <name type="scientific">Salipiger marinus</name>
    <dbReference type="NCBI Taxonomy" id="555512"/>
    <lineage>
        <taxon>Bacteria</taxon>
        <taxon>Pseudomonadati</taxon>
        <taxon>Pseudomonadota</taxon>
        <taxon>Alphaproteobacteria</taxon>
        <taxon>Rhodobacterales</taxon>
        <taxon>Roseobacteraceae</taxon>
        <taxon>Salipiger</taxon>
    </lineage>
</organism>
<proteinExistence type="predicted"/>
<dbReference type="OrthoDB" id="7433551at2"/>
<dbReference type="AlphaFoldDB" id="A0A1G8UVT5"/>
<dbReference type="EMBL" id="FNEJ01000053">
    <property type="protein sequence ID" value="SDJ57839.1"/>
    <property type="molecule type" value="Genomic_DNA"/>
</dbReference>
<name>A0A1G8UVT5_9RHOB</name>
<dbReference type="STRING" id="555512.SAMN04487993_10533"/>
<dbReference type="SMART" id="SM00287">
    <property type="entry name" value="SH3b"/>
    <property type="match status" value="1"/>
</dbReference>
<dbReference type="Gene3D" id="2.30.30.40">
    <property type="entry name" value="SH3 Domains"/>
    <property type="match status" value="1"/>
</dbReference>
<dbReference type="Pfam" id="PF08239">
    <property type="entry name" value="SH3_3"/>
    <property type="match status" value="1"/>
</dbReference>
<dbReference type="PROSITE" id="PS51781">
    <property type="entry name" value="SH3B"/>
    <property type="match status" value="1"/>
</dbReference>
<accession>A0A1G8UVT5</accession>
<keyword evidence="3" id="KW-1185">Reference proteome</keyword>
<dbReference type="InterPro" id="IPR003646">
    <property type="entry name" value="SH3-like_bac-type"/>
</dbReference>
<gene>
    <name evidence="2" type="ORF">SAMN04487993_10533</name>
</gene>